<dbReference type="STRING" id="126957.T1JED0"/>
<dbReference type="GO" id="GO:0046872">
    <property type="term" value="F:metal ion binding"/>
    <property type="evidence" value="ECO:0007669"/>
    <property type="project" value="InterPro"/>
</dbReference>
<evidence type="ECO:0000259" key="6">
    <source>
        <dbReference type="SMART" id="SM00477"/>
    </source>
</evidence>
<evidence type="ECO:0000313" key="9">
    <source>
        <dbReference type="Proteomes" id="UP000014500"/>
    </source>
</evidence>
<proteinExistence type="inferred from homology"/>
<evidence type="ECO:0000256" key="2">
    <source>
        <dbReference type="ARBA" id="ARBA00022722"/>
    </source>
</evidence>
<evidence type="ECO:0000256" key="1">
    <source>
        <dbReference type="ARBA" id="ARBA00010052"/>
    </source>
</evidence>
<feature type="compositionally biased region" description="Acidic residues" evidence="5">
    <location>
        <begin position="119"/>
        <end position="134"/>
    </location>
</feature>
<dbReference type="eggNOG" id="KOG3721">
    <property type="taxonomic scope" value="Eukaryota"/>
</dbReference>
<dbReference type="AlphaFoldDB" id="T1JED0"/>
<dbReference type="GO" id="GO:0000014">
    <property type="term" value="F:single-stranded DNA endodeoxyribonuclease activity"/>
    <property type="evidence" value="ECO:0007669"/>
    <property type="project" value="TreeGrafter"/>
</dbReference>
<dbReference type="Proteomes" id="UP000014500">
    <property type="component" value="Unassembled WGS sequence"/>
</dbReference>
<name>T1JED0_STRMM</name>
<accession>T1JED0</accession>
<sequence>MSYSRFLHSSFTAPLCAAIADKWKSLLKVNAQPQQPTQCESTTQETVEEGMATRPQWTPSPVLTKYHSSNEPRKPIDLTTRQRRISSGGTIRSTPNTSRDSRFDSSNPELNKTHRSILIEDDDDENNDELDLDIDSTGSSSVFYPTKPGKTMSEHPKSRKRPLDDFSLTGISETETDILSRADVDFELKRRRKERHRRRPPGKYSTSVLPKMDKKHWSLLQSRSRPPIRAASVLRLTKSGGGAPVFPFRKLEARNIIEYGDFIVCYDNQTRTVCWSLELVKSQQVETMRWLPPRDRVETRVARDFRSGECDYQLNSDRFKKQHAAEIEYHVNLLKENVSEACVFTNIFPQAIEGKSHDVKTMWDLLYDHIVYLSKYTTDMLILTGALYLPQKREDGIWAVKYQQIGANKVAVPTHFYKVIVCSNWDKKFRFECYKFENKLYEGDIDVTKFLVSRHDLEKETGFLIFPGLPDSLISEHRKIPECLEKFF</sequence>
<dbReference type="InterPro" id="IPR044925">
    <property type="entry name" value="His-Me_finger_sf"/>
</dbReference>
<evidence type="ECO:0000256" key="3">
    <source>
        <dbReference type="ARBA" id="ARBA00022759"/>
    </source>
</evidence>
<evidence type="ECO:0000259" key="7">
    <source>
        <dbReference type="SMART" id="SM00892"/>
    </source>
</evidence>
<feature type="domain" description="DNA/RNA non-specific endonuclease/pyrophosphatase/phosphodiesterase" evidence="7">
    <location>
        <begin position="258"/>
        <end position="472"/>
    </location>
</feature>
<evidence type="ECO:0000313" key="8">
    <source>
        <dbReference type="EnsemblMetazoa" id="SMAR012173-PA"/>
    </source>
</evidence>
<protein>
    <submittedName>
        <fullName evidence="8">Uncharacterized protein</fullName>
    </submittedName>
</protein>
<reference evidence="9" key="1">
    <citation type="submission" date="2011-05" db="EMBL/GenBank/DDBJ databases">
        <authorList>
            <person name="Richards S.R."/>
            <person name="Qu J."/>
            <person name="Jiang H."/>
            <person name="Jhangiani S.N."/>
            <person name="Agravi P."/>
            <person name="Goodspeed R."/>
            <person name="Gross S."/>
            <person name="Mandapat C."/>
            <person name="Jackson L."/>
            <person name="Mathew T."/>
            <person name="Pu L."/>
            <person name="Thornton R."/>
            <person name="Saada N."/>
            <person name="Wilczek-Boney K.B."/>
            <person name="Lee S."/>
            <person name="Kovar C."/>
            <person name="Wu Y."/>
            <person name="Scherer S.E."/>
            <person name="Worley K.C."/>
            <person name="Muzny D.M."/>
            <person name="Gibbs R."/>
        </authorList>
    </citation>
    <scope>NUCLEOTIDE SEQUENCE</scope>
    <source>
        <strain evidence="9">Brora</strain>
    </source>
</reference>
<comment type="similarity">
    <text evidence="1">Belongs to the DNA/RNA non-specific endonuclease family.</text>
</comment>
<dbReference type="PANTHER" id="PTHR13966">
    <property type="entry name" value="ENDONUCLEASE RELATED"/>
    <property type="match status" value="1"/>
</dbReference>
<dbReference type="EnsemblMetazoa" id="SMAR012173-RA">
    <property type="protein sequence ID" value="SMAR012173-PA"/>
    <property type="gene ID" value="SMAR012173"/>
</dbReference>
<dbReference type="SMART" id="SM00477">
    <property type="entry name" value="NUC"/>
    <property type="match status" value="1"/>
</dbReference>
<dbReference type="GO" id="GO:0004521">
    <property type="term" value="F:RNA endonuclease activity"/>
    <property type="evidence" value="ECO:0007669"/>
    <property type="project" value="TreeGrafter"/>
</dbReference>
<feature type="domain" description="ENPP1-3/EXOG-like endonuclease/phosphodiesterase" evidence="6">
    <location>
        <begin position="259"/>
        <end position="472"/>
    </location>
</feature>
<dbReference type="PhylomeDB" id="T1JED0"/>
<feature type="compositionally biased region" description="Basic and acidic residues" evidence="5">
    <location>
        <begin position="152"/>
        <end position="164"/>
    </location>
</feature>
<dbReference type="Gene3D" id="3.40.570.10">
    <property type="entry name" value="Extracellular Endonuclease, subunit A"/>
    <property type="match status" value="1"/>
</dbReference>
<reference evidence="8" key="2">
    <citation type="submission" date="2015-02" db="UniProtKB">
        <authorList>
            <consortium name="EnsemblMetazoa"/>
        </authorList>
    </citation>
    <scope>IDENTIFICATION</scope>
</reference>
<keyword evidence="9" id="KW-1185">Reference proteome</keyword>
<dbReference type="SMART" id="SM00892">
    <property type="entry name" value="Endonuclease_NS"/>
    <property type="match status" value="1"/>
</dbReference>
<dbReference type="GO" id="GO:0005743">
    <property type="term" value="C:mitochondrial inner membrane"/>
    <property type="evidence" value="ECO:0007669"/>
    <property type="project" value="TreeGrafter"/>
</dbReference>
<dbReference type="Pfam" id="PF01223">
    <property type="entry name" value="Endonuclease_NS"/>
    <property type="match status" value="1"/>
</dbReference>
<feature type="compositionally biased region" description="Polar residues" evidence="5">
    <location>
        <begin position="55"/>
        <end position="67"/>
    </location>
</feature>
<dbReference type="HOGENOM" id="CLU_559377_0_0_1"/>
<keyword evidence="2" id="KW-0540">Nuclease</keyword>
<organism evidence="8 9">
    <name type="scientific">Strigamia maritima</name>
    <name type="common">European centipede</name>
    <name type="synonym">Geophilus maritimus</name>
    <dbReference type="NCBI Taxonomy" id="126957"/>
    <lineage>
        <taxon>Eukaryota</taxon>
        <taxon>Metazoa</taxon>
        <taxon>Ecdysozoa</taxon>
        <taxon>Arthropoda</taxon>
        <taxon>Myriapoda</taxon>
        <taxon>Chilopoda</taxon>
        <taxon>Pleurostigmophora</taxon>
        <taxon>Geophilomorpha</taxon>
        <taxon>Linotaeniidae</taxon>
        <taxon>Strigamia</taxon>
    </lineage>
</organism>
<dbReference type="EMBL" id="JH432116">
    <property type="status" value="NOT_ANNOTATED_CDS"/>
    <property type="molecule type" value="Genomic_DNA"/>
</dbReference>
<keyword evidence="3" id="KW-0378">Hydrolase</keyword>
<dbReference type="InterPro" id="IPR044929">
    <property type="entry name" value="DNA/RNA_non-sp_Endonuclease_sf"/>
</dbReference>
<evidence type="ECO:0000256" key="4">
    <source>
        <dbReference type="PIRSR" id="PIRSR640255-1"/>
    </source>
</evidence>
<feature type="compositionally biased region" description="Polar residues" evidence="5">
    <location>
        <begin position="34"/>
        <end position="45"/>
    </location>
</feature>
<dbReference type="GO" id="GO:0005634">
    <property type="term" value="C:nucleus"/>
    <property type="evidence" value="ECO:0007669"/>
    <property type="project" value="TreeGrafter"/>
</dbReference>
<dbReference type="InterPro" id="IPR040255">
    <property type="entry name" value="Non-specific_endonuclease"/>
</dbReference>
<dbReference type="InterPro" id="IPR001604">
    <property type="entry name" value="Endo_G_ENPP1-like_dom"/>
</dbReference>
<dbReference type="PANTHER" id="PTHR13966:SF5">
    <property type="entry name" value="ENDONUCLEASE G, MITOCHONDRIAL"/>
    <property type="match status" value="1"/>
</dbReference>
<feature type="active site" description="Proton acceptor" evidence="4">
    <location>
        <position position="323"/>
    </location>
</feature>
<dbReference type="GO" id="GO:0003676">
    <property type="term" value="F:nucleic acid binding"/>
    <property type="evidence" value="ECO:0007669"/>
    <property type="project" value="InterPro"/>
</dbReference>
<dbReference type="GO" id="GO:0006309">
    <property type="term" value="P:apoptotic DNA fragmentation"/>
    <property type="evidence" value="ECO:0007669"/>
    <property type="project" value="TreeGrafter"/>
</dbReference>
<feature type="region of interest" description="Disordered" evidence="5">
    <location>
        <begin position="34"/>
        <end position="165"/>
    </location>
</feature>
<feature type="compositionally biased region" description="Polar residues" evidence="5">
    <location>
        <begin position="85"/>
        <end position="110"/>
    </location>
</feature>
<keyword evidence="3" id="KW-0255">Endonuclease</keyword>
<dbReference type="InterPro" id="IPR020821">
    <property type="entry name" value="ENPP1-3/EXOG-like_nuc-like"/>
</dbReference>
<evidence type="ECO:0000256" key="5">
    <source>
        <dbReference type="SAM" id="MobiDB-lite"/>
    </source>
</evidence>
<dbReference type="SUPFAM" id="SSF54060">
    <property type="entry name" value="His-Me finger endonucleases"/>
    <property type="match status" value="1"/>
</dbReference>